<evidence type="ECO:0000313" key="2">
    <source>
        <dbReference type="Proteomes" id="UP000000238"/>
    </source>
</evidence>
<accession>Q2SH92</accession>
<name>Q2SH92_HAHCH</name>
<evidence type="ECO:0000313" key="1">
    <source>
        <dbReference type="EMBL" id="ABC29982.1"/>
    </source>
</evidence>
<keyword evidence="2" id="KW-1185">Reference proteome</keyword>
<dbReference type="EMBL" id="CP000155">
    <property type="protein sequence ID" value="ABC29982.1"/>
    <property type="molecule type" value="Genomic_DNA"/>
</dbReference>
<proteinExistence type="predicted"/>
<dbReference type="HOGENOM" id="CLU_1538580_0_0_6"/>
<gene>
    <name evidence="1" type="ordered locus">HCH_03221</name>
</gene>
<dbReference type="eggNOG" id="ENOG5034819">
    <property type="taxonomic scope" value="Bacteria"/>
</dbReference>
<reference evidence="1 2" key="1">
    <citation type="journal article" date="2005" name="Nucleic Acids Res.">
        <title>Genomic blueprint of Hahella chejuensis, a marine microbe producing an algicidal agent.</title>
        <authorList>
            <person name="Jeong H."/>
            <person name="Yim J.H."/>
            <person name="Lee C."/>
            <person name="Choi S.-H."/>
            <person name="Park Y.K."/>
            <person name="Yoon S.H."/>
            <person name="Hur C.-G."/>
            <person name="Kang H.-Y."/>
            <person name="Kim D."/>
            <person name="Lee H.H."/>
            <person name="Park K.H."/>
            <person name="Park S.-H."/>
            <person name="Park H.-S."/>
            <person name="Lee H.K."/>
            <person name="Oh T.K."/>
            <person name="Kim J.F."/>
        </authorList>
    </citation>
    <scope>NUCLEOTIDE SEQUENCE [LARGE SCALE GENOMIC DNA]</scope>
    <source>
        <strain evidence="1 2">KCTC 2396</strain>
    </source>
</reference>
<protein>
    <submittedName>
        <fullName evidence="1">Uncharacterized protein</fullName>
    </submittedName>
</protein>
<dbReference type="RefSeq" id="WP_011397051.1">
    <property type="nucleotide sequence ID" value="NC_007645.1"/>
</dbReference>
<organism evidence="1 2">
    <name type="scientific">Hahella chejuensis (strain KCTC 2396)</name>
    <dbReference type="NCBI Taxonomy" id="349521"/>
    <lineage>
        <taxon>Bacteria</taxon>
        <taxon>Pseudomonadati</taxon>
        <taxon>Pseudomonadota</taxon>
        <taxon>Gammaproteobacteria</taxon>
        <taxon>Oceanospirillales</taxon>
        <taxon>Hahellaceae</taxon>
        <taxon>Hahella</taxon>
    </lineage>
</organism>
<dbReference type="STRING" id="349521.HCH_03221"/>
<dbReference type="AlphaFoldDB" id="Q2SH92"/>
<dbReference type="Proteomes" id="UP000000238">
    <property type="component" value="Chromosome"/>
</dbReference>
<dbReference type="OrthoDB" id="2085873at2"/>
<dbReference type="KEGG" id="hch:HCH_03221"/>
<sequence length="176" mass="20196">MSEFSESYHLRTKNKEEGKDLLKRLGVRGVVFDESNNWITILPEGDLNSQKDNVAAYYSGMVLHYMFAEDHAWVVNLFSNGVLISAYVCAWDPELYIEKDKLDVQRFVDLLIDQGDREKLIQLFCLDTLDDIFSEMPAYKLADLLGIEHYQWLAGHDIPRHGEEIVRSNPGAELVG</sequence>